<dbReference type="Proteomes" id="UP000241890">
    <property type="component" value="Unassembled WGS sequence"/>
</dbReference>
<feature type="transmembrane region" description="Helical" evidence="1">
    <location>
        <begin position="95"/>
        <end position="120"/>
    </location>
</feature>
<feature type="transmembrane region" description="Helical" evidence="1">
    <location>
        <begin position="140"/>
        <end position="160"/>
    </location>
</feature>
<feature type="transmembrane region" description="Helical" evidence="1">
    <location>
        <begin position="57"/>
        <end position="83"/>
    </location>
</feature>
<keyword evidence="1" id="KW-0812">Transmembrane</keyword>
<dbReference type="AlphaFoldDB" id="A0A2R5G0K6"/>
<gene>
    <name evidence="2" type="ORF">FCC1311_007852</name>
</gene>
<proteinExistence type="predicted"/>
<accession>A0A2R5G0K6</accession>
<dbReference type="InParanoid" id="A0A2R5G0K6"/>
<comment type="caution">
    <text evidence="2">The sequence shown here is derived from an EMBL/GenBank/DDBJ whole genome shotgun (WGS) entry which is preliminary data.</text>
</comment>
<protein>
    <submittedName>
        <fullName evidence="2">Uncharacterized protein</fullName>
    </submittedName>
</protein>
<evidence type="ECO:0000313" key="3">
    <source>
        <dbReference type="Proteomes" id="UP000241890"/>
    </source>
</evidence>
<organism evidence="2 3">
    <name type="scientific">Hondaea fermentalgiana</name>
    <dbReference type="NCBI Taxonomy" id="2315210"/>
    <lineage>
        <taxon>Eukaryota</taxon>
        <taxon>Sar</taxon>
        <taxon>Stramenopiles</taxon>
        <taxon>Bigyra</taxon>
        <taxon>Labyrinthulomycetes</taxon>
        <taxon>Thraustochytrida</taxon>
        <taxon>Thraustochytriidae</taxon>
        <taxon>Hondaea</taxon>
    </lineage>
</organism>
<keyword evidence="1" id="KW-1133">Transmembrane helix</keyword>
<keyword evidence="3" id="KW-1185">Reference proteome</keyword>
<dbReference type="EMBL" id="BEYU01000006">
    <property type="protein sequence ID" value="GBG24566.1"/>
    <property type="molecule type" value="Genomic_DNA"/>
</dbReference>
<feature type="transmembrane region" description="Helical" evidence="1">
    <location>
        <begin position="22"/>
        <end position="45"/>
    </location>
</feature>
<reference evidence="2 3" key="1">
    <citation type="submission" date="2017-12" db="EMBL/GenBank/DDBJ databases">
        <title>Sequencing, de novo assembly and annotation of complete genome of a new Thraustochytrid species, strain FCC1311.</title>
        <authorList>
            <person name="Sedici K."/>
            <person name="Godart F."/>
            <person name="Aiese Cigliano R."/>
            <person name="Sanseverino W."/>
            <person name="Barakat M."/>
            <person name="Ortet P."/>
            <person name="Marechal E."/>
            <person name="Cagnac O."/>
            <person name="Amato A."/>
        </authorList>
    </citation>
    <scope>NUCLEOTIDE SEQUENCE [LARGE SCALE GENOMIC DNA]</scope>
</reference>
<evidence type="ECO:0000313" key="2">
    <source>
        <dbReference type="EMBL" id="GBG24566.1"/>
    </source>
</evidence>
<sequence>MENVQALQALKEPKNADEMKKLFKLFLGFRFVQALLAGLSSGLVAANLVNMSIFSAVYWALATAFAAFFFTIGNGILGALLFFRCVKGETASKLFYMPLWIIDLIFSYNFISSFAVLLTISTFCSAFSSEGYTDSACQAVDGGAAVLFIAFALFFVSHPYSRAIFLNKELLASSDKVQHGAAAVEPV</sequence>
<name>A0A2R5G0K6_9STRA</name>
<evidence type="ECO:0000256" key="1">
    <source>
        <dbReference type="SAM" id="Phobius"/>
    </source>
</evidence>
<keyword evidence="1" id="KW-0472">Membrane</keyword>